<evidence type="ECO:0000256" key="2">
    <source>
        <dbReference type="ARBA" id="ARBA00007532"/>
    </source>
</evidence>
<dbReference type="Proteomes" id="UP001596337">
    <property type="component" value="Unassembled WGS sequence"/>
</dbReference>
<evidence type="ECO:0000313" key="7">
    <source>
        <dbReference type="EMBL" id="MFC6871248.1"/>
    </source>
</evidence>
<dbReference type="PRINTS" id="PR00411">
    <property type="entry name" value="PNDRDTASEI"/>
</dbReference>
<organism evidence="7 8">
    <name type="scientific">Haloechinothrix salitolerans</name>
    <dbReference type="NCBI Taxonomy" id="926830"/>
    <lineage>
        <taxon>Bacteria</taxon>
        <taxon>Bacillati</taxon>
        <taxon>Actinomycetota</taxon>
        <taxon>Actinomycetes</taxon>
        <taxon>Pseudonocardiales</taxon>
        <taxon>Pseudonocardiaceae</taxon>
        <taxon>Haloechinothrix</taxon>
    </lineage>
</organism>
<keyword evidence="8" id="KW-1185">Reference proteome</keyword>
<evidence type="ECO:0000259" key="6">
    <source>
        <dbReference type="Pfam" id="PF07992"/>
    </source>
</evidence>
<keyword evidence="3" id="KW-0285">Flavoprotein</keyword>
<dbReference type="PIRSF" id="PIRSF000350">
    <property type="entry name" value="Mercury_reductase_MerA"/>
    <property type="match status" value="1"/>
</dbReference>
<sequence>MDYDAIVLGGGAAGLAAARGATAAGMRTLLVTDGPPGGDCTFTGCVPSKTLIEAAADGLPFDKAMARVREAVAAIAATEDENVLRSEGIDILRGRARFIGRTTLDVDTAEGADGQRLSAPRVIVATGATPLLPPIPGLTDVPTLTTDTVFDLTEPLDSLAVLGGGAVGSELAQAFARLGVRVTLIEAADRLLPGIDREASALLTDVFRAEGIDVTTGATVESVRGDDSGVALRAGERTVTAQRLLVAAGRQPATAGLDLAAAGIATGERGEIRTDDHMATTAPGVFAAGDVTGRAELTHAAYAMGRIAAGAAVRRWRRPSWDAPIPSVVFTDPEIATVGIAEHEVTAARVRVAYLPMSEVDRAVTANATSGFVKLIAGPRRLLGNTGGGRLLGATVVGERAGELIAEPTLAMTSGMFTGRLAQAVHAYPTWSIAVQQAAAQFFGEFGGRTARPARMPEAGGQH</sequence>
<keyword evidence="7" id="KW-0560">Oxidoreductase</keyword>
<reference evidence="8" key="1">
    <citation type="journal article" date="2019" name="Int. J. Syst. Evol. Microbiol.">
        <title>The Global Catalogue of Microorganisms (GCM) 10K type strain sequencing project: providing services to taxonomists for standard genome sequencing and annotation.</title>
        <authorList>
            <consortium name="The Broad Institute Genomics Platform"/>
            <consortium name="The Broad Institute Genome Sequencing Center for Infectious Disease"/>
            <person name="Wu L."/>
            <person name="Ma J."/>
        </authorList>
    </citation>
    <scope>NUCLEOTIDE SEQUENCE [LARGE SCALE GENOMIC DNA]</scope>
    <source>
        <strain evidence="8">KCTC 32255</strain>
    </source>
</reference>
<dbReference type="GO" id="GO:0016491">
    <property type="term" value="F:oxidoreductase activity"/>
    <property type="evidence" value="ECO:0007669"/>
    <property type="project" value="UniProtKB-KW"/>
</dbReference>
<dbReference type="InterPro" id="IPR001100">
    <property type="entry name" value="Pyr_nuc-diS_OxRdtase"/>
</dbReference>
<feature type="domain" description="Pyridine nucleotide-disulphide oxidoreductase dimerisation" evidence="5">
    <location>
        <begin position="325"/>
        <end position="438"/>
    </location>
</feature>
<dbReference type="EC" id="1.-.-.-" evidence="7"/>
<dbReference type="Pfam" id="PF02852">
    <property type="entry name" value="Pyr_redox_dim"/>
    <property type="match status" value="1"/>
</dbReference>
<dbReference type="Gene3D" id="3.30.390.30">
    <property type="match status" value="1"/>
</dbReference>
<comment type="similarity">
    <text evidence="2">Belongs to the class-I pyridine nucleotide-disulfide oxidoreductase family.</text>
</comment>
<dbReference type="PANTHER" id="PTHR43014">
    <property type="entry name" value="MERCURIC REDUCTASE"/>
    <property type="match status" value="1"/>
</dbReference>
<dbReference type="SUPFAM" id="SSF55424">
    <property type="entry name" value="FAD/NAD-linked reductases, dimerisation (C-terminal) domain"/>
    <property type="match status" value="1"/>
</dbReference>
<comment type="caution">
    <text evidence="7">The sequence shown here is derived from an EMBL/GenBank/DDBJ whole genome shotgun (WGS) entry which is preliminary data.</text>
</comment>
<evidence type="ECO:0000256" key="1">
    <source>
        <dbReference type="ARBA" id="ARBA00001974"/>
    </source>
</evidence>
<evidence type="ECO:0000259" key="5">
    <source>
        <dbReference type="Pfam" id="PF02852"/>
    </source>
</evidence>
<dbReference type="InterPro" id="IPR004099">
    <property type="entry name" value="Pyr_nucl-diS_OxRdtase_dimer"/>
</dbReference>
<feature type="domain" description="FAD/NAD(P)-binding" evidence="6">
    <location>
        <begin position="3"/>
        <end position="305"/>
    </location>
</feature>
<comment type="cofactor">
    <cofactor evidence="1">
        <name>FAD</name>
        <dbReference type="ChEBI" id="CHEBI:57692"/>
    </cofactor>
</comment>
<gene>
    <name evidence="7" type="ORF">ACFQGD_29410</name>
</gene>
<dbReference type="Gene3D" id="3.50.50.60">
    <property type="entry name" value="FAD/NAD(P)-binding domain"/>
    <property type="match status" value="2"/>
</dbReference>
<proteinExistence type="inferred from homology"/>
<dbReference type="InterPro" id="IPR016156">
    <property type="entry name" value="FAD/NAD-linked_Rdtase_dimer_sf"/>
</dbReference>
<accession>A0ABW2C9K9</accession>
<dbReference type="SUPFAM" id="SSF51905">
    <property type="entry name" value="FAD/NAD(P)-binding domain"/>
    <property type="match status" value="1"/>
</dbReference>
<dbReference type="EMBL" id="JBHSXX010000001">
    <property type="protein sequence ID" value="MFC6871248.1"/>
    <property type="molecule type" value="Genomic_DNA"/>
</dbReference>
<dbReference type="InterPro" id="IPR023753">
    <property type="entry name" value="FAD/NAD-binding_dom"/>
</dbReference>
<dbReference type="PANTHER" id="PTHR43014:SF2">
    <property type="entry name" value="MERCURIC REDUCTASE"/>
    <property type="match status" value="1"/>
</dbReference>
<evidence type="ECO:0000256" key="3">
    <source>
        <dbReference type="ARBA" id="ARBA00022630"/>
    </source>
</evidence>
<dbReference type="PRINTS" id="PR00368">
    <property type="entry name" value="FADPNR"/>
</dbReference>
<dbReference type="Pfam" id="PF07992">
    <property type="entry name" value="Pyr_redox_2"/>
    <property type="match status" value="1"/>
</dbReference>
<evidence type="ECO:0000256" key="4">
    <source>
        <dbReference type="ARBA" id="ARBA00022827"/>
    </source>
</evidence>
<evidence type="ECO:0000313" key="8">
    <source>
        <dbReference type="Proteomes" id="UP001596337"/>
    </source>
</evidence>
<keyword evidence="4" id="KW-0274">FAD</keyword>
<protein>
    <submittedName>
        <fullName evidence="7">Dihydrolipoyl dehydrogenase family protein</fullName>
        <ecNumber evidence="7">1.-.-.-</ecNumber>
    </submittedName>
</protein>
<dbReference type="InterPro" id="IPR036188">
    <property type="entry name" value="FAD/NAD-bd_sf"/>
</dbReference>
<name>A0ABW2C9K9_9PSEU</name>
<dbReference type="RefSeq" id="WP_345404293.1">
    <property type="nucleotide sequence ID" value="NZ_BAABLA010000117.1"/>
</dbReference>